<protein>
    <recommendedName>
        <fullName evidence="4">Spore coat protein</fullName>
    </recommendedName>
</protein>
<comment type="caution">
    <text evidence="2">The sequence shown here is derived from an EMBL/GenBank/DDBJ whole genome shotgun (WGS) entry which is preliminary data.</text>
</comment>
<name>A0ABS2MYW3_9BACI</name>
<proteinExistence type="predicted"/>
<gene>
    <name evidence="2" type="ORF">JOC48_001572</name>
</gene>
<organism evidence="2 3">
    <name type="scientific">Aquibacillus albus</name>
    <dbReference type="NCBI Taxonomy" id="1168171"/>
    <lineage>
        <taxon>Bacteria</taxon>
        <taxon>Bacillati</taxon>
        <taxon>Bacillota</taxon>
        <taxon>Bacilli</taxon>
        <taxon>Bacillales</taxon>
        <taxon>Bacillaceae</taxon>
        <taxon>Aquibacillus</taxon>
    </lineage>
</organism>
<keyword evidence="3" id="KW-1185">Reference proteome</keyword>
<feature type="region of interest" description="Disordered" evidence="1">
    <location>
        <begin position="27"/>
        <end position="77"/>
    </location>
</feature>
<dbReference type="RefSeq" id="WP_204498500.1">
    <property type="nucleotide sequence ID" value="NZ_JAFBDR010000007.1"/>
</dbReference>
<dbReference type="Pfam" id="PF14179">
    <property type="entry name" value="YppG"/>
    <property type="match status" value="1"/>
</dbReference>
<feature type="compositionally biased region" description="Polar residues" evidence="1">
    <location>
        <begin position="27"/>
        <end position="41"/>
    </location>
</feature>
<evidence type="ECO:0000313" key="3">
    <source>
        <dbReference type="Proteomes" id="UP001296943"/>
    </source>
</evidence>
<reference evidence="2 3" key="1">
    <citation type="submission" date="2021-01" db="EMBL/GenBank/DDBJ databases">
        <title>Genomic Encyclopedia of Type Strains, Phase IV (KMG-IV): sequencing the most valuable type-strain genomes for metagenomic binning, comparative biology and taxonomic classification.</title>
        <authorList>
            <person name="Goeker M."/>
        </authorList>
    </citation>
    <scope>NUCLEOTIDE SEQUENCE [LARGE SCALE GENOMIC DNA]</scope>
    <source>
        <strain evidence="2 3">DSM 23711</strain>
    </source>
</reference>
<evidence type="ECO:0000313" key="2">
    <source>
        <dbReference type="EMBL" id="MBM7571089.1"/>
    </source>
</evidence>
<dbReference type="Proteomes" id="UP001296943">
    <property type="component" value="Unassembled WGS sequence"/>
</dbReference>
<dbReference type="EMBL" id="JAFBDR010000007">
    <property type="protein sequence ID" value="MBM7571089.1"/>
    <property type="molecule type" value="Genomic_DNA"/>
</dbReference>
<sequence>MNNWRAPYFSYNQGSYYQTPFGFQQPTQMQQGSMLSSQPMTPYQQFAKPQQPQPPNPQQWNGYHQQAQWGAGGPVGAPGQPIPKGLISYFHDDNGQLDLDKMLSTFGQMANTYQQVSPIVKGIGSFLKGMK</sequence>
<evidence type="ECO:0000256" key="1">
    <source>
        <dbReference type="SAM" id="MobiDB-lite"/>
    </source>
</evidence>
<evidence type="ECO:0008006" key="4">
    <source>
        <dbReference type="Google" id="ProtNLM"/>
    </source>
</evidence>
<dbReference type="InterPro" id="IPR025555">
    <property type="entry name" value="YppG"/>
</dbReference>
<accession>A0ABS2MYW3</accession>